<gene>
    <name evidence="1" type="ORF">ACFY35_40430</name>
</gene>
<proteinExistence type="predicted"/>
<dbReference type="EMBL" id="JBIAZU010000007">
    <property type="protein sequence ID" value="MFF5295737.1"/>
    <property type="molecule type" value="Genomic_DNA"/>
</dbReference>
<keyword evidence="2" id="KW-1185">Reference proteome</keyword>
<comment type="caution">
    <text evidence="1">The sequence shown here is derived from an EMBL/GenBank/DDBJ whole genome shotgun (WGS) entry which is preliminary data.</text>
</comment>
<evidence type="ECO:0008006" key="3">
    <source>
        <dbReference type="Google" id="ProtNLM"/>
    </source>
</evidence>
<name>A0ABW6WR22_9ACTN</name>
<evidence type="ECO:0000313" key="1">
    <source>
        <dbReference type="EMBL" id="MFF5295737.1"/>
    </source>
</evidence>
<evidence type="ECO:0000313" key="2">
    <source>
        <dbReference type="Proteomes" id="UP001602245"/>
    </source>
</evidence>
<dbReference type="Proteomes" id="UP001602245">
    <property type="component" value="Unassembled WGS sequence"/>
</dbReference>
<reference evidence="1 2" key="1">
    <citation type="submission" date="2024-10" db="EMBL/GenBank/DDBJ databases">
        <title>The Natural Products Discovery Center: Release of the First 8490 Sequenced Strains for Exploring Actinobacteria Biosynthetic Diversity.</title>
        <authorList>
            <person name="Kalkreuter E."/>
            <person name="Kautsar S.A."/>
            <person name="Yang D."/>
            <person name="Bader C.D."/>
            <person name="Teijaro C.N."/>
            <person name="Fluegel L."/>
            <person name="Davis C.M."/>
            <person name="Simpson J.R."/>
            <person name="Lauterbach L."/>
            <person name="Steele A.D."/>
            <person name="Gui C."/>
            <person name="Meng S."/>
            <person name="Li G."/>
            <person name="Viehrig K."/>
            <person name="Ye F."/>
            <person name="Su P."/>
            <person name="Kiefer A.F."/>
            <person name="Nichols A."/>
            <person name="Cepeda A.J."/>
            <person name="Yan W."/>
            <person name="Fan B."/>
            <person name="Jiang Y."/>
            <person name="Adhikari A."/>
            <person name="Zheng C.-J."/>
            <person name="Schuster L."/>
            <person name="Cowan T.M."/>
            <person name="Smanski M.J."/>
            <person name="Chevrette M.G."/>
            <person name="De Carvalho L.P.S."/>
            <person name="Shen B."/>
        </authorList>
    </citation>
    <scope>NUCLEOTIDE SEQUENCE [LARGE SCALE GENOMIC DNA]</scope>
    <source>
        <strain evidence="1 2">NPDC000087</strain>
    </source>
</reference>
<sequence>MIAVAVVALLGIGYWLFWPSTGTGFDVKVTKCQSSGSVATVGLEVHNRSSSTQTATIRVEYHAKDGKLIDTDTVLVRDIGSGDTSRMEQSTLIDAGDGGVTCKVTGSA</sequence>
<accession>A0ABW6WR22</accession>
<protein>
    <recommendedName>
        <fullName evidence="3">Secreted protein</fullName>
    </recommendedName>
</protein>
<organism evidence="1 2">
    <name type="scientific">Paractinoplanes globisporus</name>
    <dbReference type="NCBI Taxonomy" id="113565"/>
    <lineage>
        <taxon>Bacteria</taxon>
        <taxon>Bacillati</taxon>
        <taxon>Actinomycetota</taxon>
        <taxon>Actinomycetes</taxon>
        <taxon>Micromonosporales</taxon>
        <taxon>Micromonosporaceae</taxon>
        <taxon>Paractinoplanes</taxon>
    </lineage>
</organism>
<dbReference type="RefSeq" id="WP_020512918.1">
    <property type="nucleotide sequence ID" value="NZ_JBIAZU010000007.1"/>
</dbReference>